<dbReference type="Gramene" id="Zm00001eb374090_T003">
    <property type="protein sequence ID" value="Zm00001eb374090_P003"/>
    <property type="gene ID" value="Zm00001eb374090"/>
</dbReference>
<dbReference type="Gramene" id="Zm00001eb374090_T004">
    <property type="protein sequence ID" value="Zm00001eb374090_P004"/>
    <property type="gene ID" value="Zm00001eb374090"/>
</dbReference>
<evidence type="ECO:0000259" key="10">
    <source>
        <dbReference type="Pfam" id="PF24861"/>
    </source>
</evidence>
<dbReference type="Gene3D" id="3.40.50.2000">
    <property type="entry name" value="Glycogen Phosphorylase B"/>
    <property type="match status" value="2"/>
</dbReference>
<accession>A0A804QXK1</accession>
<dbReference type="FunFam" id="3.10.450.330:FF:000001">
    <property type="entry name" value="Sucrose synthase"/>
    <property type="match status" value="1"/>
</dbReference>
<dbReference type="SUPFAM" id="SSF53756">
    <property type="entry name" value="UDP-Glycosyltransferase/glycogen phosphorylase"/>
    <property type="match status" value="1"/>
</dbReference>
<keyword evidence="14" id="KW-1267">Proteomics identification</keyword>
<dbReference type="InterPro" id="IPR056736">
    <property type="entry name" value="SUS_EPBD"/>
</dbReference>
<keyword evidence="5 7" id="KW-0808">Transferase</keyword>
<evidence type="ECO:0000256" key="2">
    <source>
        <dbReference type="ARBA" id="ARBA00005894"/>
    </source>
</evidence>
<evidence type="ECO:0000256" key="5">
    <source>
        <dbReference type="ARBA" id="ARBA00022679"/>
    </source>
</evidence>
<dbReference type="GO" id="GO:0010431">
    <property type="term" value="P:seed maturation"/>
    <property type="evidence" value="ECO:0007669"/>
    <property type="project" value="EnsemblPlants"/>
</dbReference>
<evidence type="ECO:0000256" key="1">
    <source>
        <dbReference type="ARBA" id="ARBA00002595"/>
    </source>
</evidence>
<feature type="domain" description="Sucrose synthase N-terminal" evidence="10">
    <location>
        <begin position="8"/>
        <end position="117"/>
    </location>
</feature>
<dbReference type="EnsemblPlants" id="Zm00001eb374090_T004">
    <property type="protein sequence ID" value="Zm00001eb374090_P004"/>
    <property type="gene ID" value="Zm00001eb374090"/>
</dbReference>
<dbReference type="NCBIfam" id="TIGR02470">
    <property type="entry name" value="sucr_synth"/>
    <property type="match status" value="1"/>
</dbReference>
<dbReference type="InterPro" id="IPR000368">
    <property type="entry name" value="Sucrose_synth_GT-B1"/>
</dbReference>
<evidence type="ECO:0007829" key="14">
    <source>
        <dbReference type="PeptideAtlas" id="A0A804QXK1"/>
    </source>
</evidence>
<dbReference type="Pfam" id="PF24862">
    <property type="entry name" value="SUS_EPBD"/>
    <property type="match status" value="1"/>
</dbReference>
<dbReference type="GO" id="GO:0016157">
    <property type="term" value="F:sucrose synthase activity"/>
    <property type="evidence" value="ECO:0000318"/>
    <property type="project" value="GO_Central"/>
</dbReference>
<dbReference type="InterPro" id="IPR001296">
    <property type="entry name" value="Glyco_trans_1"/>
</dbReference>
<evidence type="ECO:0000256" key="6">
    <source>
        <dbReference type="ARBA" id="ARBA00049030"/>
    </source>
</evidence>
<comment type="function">
    <text evidence="1 7">Sucrose-cleaving enzyme that provides UDP-glucose and fructose for various metabolic pathways.</text>
</comment>
<dbReference type="Pfam" id="PF24861">
    <property type="entry name" value="SUS_N"/>
    <property type="match status" value="1"/>
</dbReference>
<proteinExistence type="evidence at protein level"/>
<evidence type="ECO:0000259" key="11">
    <source>
        <dbReference type="Pfam" id="PF24862"/>
    </source>
</evidence>
<sequence>MAAKLTRLHSLRERLGATFSSHPNELIALFSRYVHQGKGMLQRHQLLAEFDALFDSDKEKYAPFEDILRAAQEAIVLPPWVALAIRPRPGVWDYIRVNVSELAVEELSVSEYLAFKEQLVDGHNFVLELDFEPFNASFPRPSMSKSIGNGVQFLNRHLSSKLFQDKESLYPLLNFLKAHNYKGTTMMLNDRIQSLRGLQSSLRKAEEYLLSVPQDTPYSEFNHRFQELGLEKGWGDTAKRVLDTLHLLLDLLEKVIGTEHTDIIRVPFRNENGILRKWISRFDVWPYLETYTEDVSSEIMKEMQAKPDLIIGNYSDGNLVATLLAHKLGVTQCTIAHALEKTKYPNSDIYLDKFDSQYHFSCQFTADLIAMNHTDFIITSTFQEIAGSKDTVGQYESHIAFTLPGLYRVVHGIDVFDPKFNIVSPGADMSVYYPYTETDKRLTAFHPEIEELIYSDVENSEHKFVLKDKKKPIIFSMARLDRVKNMTGLVEMYGKNARLRELANLVIVAGDHGKESKDREEQAEFKKMYSLIDEYKLKGHIRWISAQMNRVRNGELYRYICDTKGAFVQPAFYEAFGLTVIESMTCGLPTIATCHGGPAEIIVDGVSGLHIDPYHSDKAADILVNFFDKCKADPSYWDKISQGGLQRIYEKYTWKLYSERLMTLTGVYGFWKYVSNLERRETRRYIEMFYALKYRSLASQVPLSFD</sequence>
<protein>
    <recommendedName>
        <fullName evidence="3 7">Sucrose synthase</fullName>
        <ecNumber evidence="3 7">2.4.1.13</ecNumber>
    </recommendedName>
</protein>
<evidence type="ECO:0000256" key="4">
    <source>
        <dbReference type="ARBA" id="ARBA00022676"/>
    </source>
</evidence>
<reference evidence="12" key="2">
    <citation type="submission" date="2019-07" db="EMBL/GenBank/DDBJ databases">
        <authorList>
            <person name="Seetharam A."/>
            <person name="Woodhouse M."/>
            <person name="Cannon E."/>
        </authorList>
    </citation>
    <scope>NUCLEOTIDE SEQUENCE [LARGE SCALE GENOMIC DNA]</scope>
    <source>
        <strain evidence="12">cv. B73</strain>
    </source>
</reference>
<feature type="domain" description="Sucrose synthase EPBD" evidence="11">
    <location>
        <begin position="149"/>
        <end position="236"/>
    </location>
</feature>
<dbReference type="SMR" id="A0A804QXK1"/>
<feature type="domain" description="Glycosyl transferase family 1" evidence="8">
    <location>
        <begin position="461"/>
        <end position="622"/>
    </location>
</feature>
<evidence type="ECO:0000313" key="13">
    <source>
        <dbReference type="Proteomes" id="UP000007305"/>
    </source>
</evidence>
<evidence type="ECO:0000259" key="8">
    <source>
        <dbReference type="Pfam" id="PF00534"/>
    </source>
</evidence>
<dbReference type="EnsemblPlants" id="Zm00001eb374090_T003">
    <property type="protein sequence ID" value="Zm00001eb374090_P003"/>
    <property type="gene ID" value="Zm00001eb374090"/>
</dbReference>
<dbReference type="GO" id="GO:0005985">
    <property type="term" value="P:sucrose metabolic process"/>
    <property type="evidence" value="ECO:0007669"/>
    <property type="project" value="InterPro"/>
</dbReference>
<name>A0A804QXK1_MAIZE</name>
<dbReference type="EC" id="2.4.1.13" evidence="3 7"/>
<evidence type="ECO:0000256" key="7">
    <source>
        <dbReference type="RuleBase" id="RU280817"/>
    </source>
</evidence>
<dbReference type="FunFam" id="3.40.50.2000:FF:000006">
    <property type="entry name" value="Sucrose synthase"/>
    <property type="match status" value="1"/>
</dbReference>
<comment type="similarity">
    <text evidence="2 7">Belongs to the glycosyltransferase 1 family. Plant sucrose synthase subfamily.</text>
</comment>
<dbReference type="PANTHER" id="PTHR45839:SF7">
    <property type="entry name" value="SUCROSE SYNTHASE 1"/>
    <property type="match status" value="1"/>
</dbReference>
<dbReference type="AlphaFoldDB" id="A0A804QXK1"/>
<dbReference type="Pfam" id="PF00862">
    <property type="entry name" value="GT-B_Sucrose_synth"/>
    <property type="match status" value="1"/>
</dbReference>
<comment type="catalytic activity">
    <reaction evidence="6 7">
        <text>an NDP-alpha-D-glucose + D-fructose = a ribonucleoside 5'-diphosphate + sucrose + H(+)</text>
        <dbReference type="Rhea" id="RHEA:16241"/>
        <dbReference type="ChEBI" id="CHEBI:15378"/>
        <dbReference type="ChEBI" id="CHEBI:17992"/>
        <dbReference type="ChEBI" id="CHEBI:37721"/>
        <dbReference type="ChEBI" id="CHEBI:57930"/>
        <dbReference type="ChEBI" id="CHEBI:76533"/>
        <dbReference type="EC" id="2.4.1.13"/>
    </reaction>
</comment>
<evidence type="ECO:0000256" key="3">
    <source>
        <dbReference type="ARBA" id="ARBA00012540"/>
    </source>
</evidence>
<dbReference type="GO" id="GO:0051262">
    <property type="term" value="P:protein tetramerization"/>
    <property type="evidence" value="ECO:0007669"/>
    <property type="project" value="EnsemblPlants"/>
</dbReference>
<dbReference type="Pfam" id="PF00534">
    <property type="entry name" value="Glycos_transf_1"/>
    <property type="match status" value="1"/>
</dbReference>
<dbReference type="InterPro" id="IPR012820">
    <property type="entry name" value="Sucrose_synthase_pln/cyn"/>
</dbReference>
<keyword evidence="4 7" id="KW-0328">Glycosyltransferase</keyword>
<dbReference type="Gramene" id="Zm00001eb374090_T005">
    <property type="protein sequence ID" value="Zm00001eb374090_P005"/>
    <property type="gene ID" value="Zm00001eb374090"/>
</dbReference>
<dbReference type="InterPro" id="IPR056735">
    <property type="entry name" value="SUS_N"/>
</dbReference>
<keyword evidence="13" id="KW-1185">Reference proteome</keyword>
<dbReference type="PANTHER" id="PTHR45839">
    <property type="match status" value="1"/>
</dbReference>
<organism evidence="12 13">
    <name type="scientific">Zea mays</name>
    <name type="common">Maize</name>
    <dbReference type="NCBI Taxonomy" id="4577"/>
    <lineage>
        <taxon>Eukaryota</taxon>
        <taxon>Viridiplantae</taxon>
        <taxon>Streptophyta</taxon>
        <taxon>Embryophyta</taxon>
        <taxon>Tracheophyta</taxon>
        <taxon>Spermatophyta</taxon>
        <taxon>Magnoliopsida</taxon>
        <taxon>Liliopsida</taxon>
        <taxon>Poales</taxon>
        <taxon>Poaceae</taxon>
        <taxon>PACMAD clade</taxon>
        <taxon>Panicoideae</taxon>
        <taxon>Andropogonodae</taxon>
        <taxon>Andropogoneae</taxon>
        <taxon>Tripsacinae</taxon>
        <taxon>Zea</taxon>
    </lineage>
</organism>
<dbReference type="Proteomes" id="UP000007305">
    <property type="component" value="Chromosome 9"/>
</dbReference>
<feature type="domain" description="Sucrose synthase first GT-B" evidence="9">
    <location>
        <begin position="252"/>
        <end position="454"/>
    </location>
</feature>
<evidence type="ECO:0000313" key="12">
    <source>
        <dbReference type="EnsemblPlants" id="Zm00001eb374090_P004"/>
    </source>
</evidence>
<reference evidence="12" key="3">
    <citation type="submission" date="2021-05" db="UniProtKB">
        <authorList>
            <consortium name="EnsemblPlants"/>
        </authorList>
    </citation>
    <scope>IDENTIFICATION</scope>
    <source>
        <strain evidence="12">cv. B73</strain>
    </source>
</reference>
<evidence type="ECO:0000259" key="9">
    <source>
        <dbReference type="Pfam" id="PF00862"/>
    </source>
</evidence>
<dbReference type="Gene3D" id="3.10.450.330">
    <property type="match status" value="1"/>
</dbReference>
<dbReference type="EnsemblPlants" id="Zm00001eb374090_T005">
    <property type="protein sequence ID" value="Zm00001eb374090_P005"/>
    <property type="gene ID" value="Zm00001eb374090"/>
</dbReference>
<reference evidence="13" key="1">
    <citation type="journal article" date="2009" name="Science">
        <title>The B73 maize genome: complexity, diversity, and dynamics.</title>
        <authorList>
            <person name="Schnable P.S."/>
            <person name="Ware D."/>
            <person name="Fulton R.S."/>
            <person name="Stein J.C."/>
            <person name="Wei F."/>
            <person name="Pasternak S."/>
            <person name="Liang C."/>
            <person name="Zhang J."/>
            <person name="Fulton L."/>
            <person name="Graves T.A."/>
            <person name="Minx P."/>
            <person name="Reily A.D."/>
            <person name="Courtney L."/>
            <person name="Kruchowski S.S."/>
            <person name="Tomlinson C."/>
            <person name="Strong C."/>
            <person name="Delehaunty K."/>
            <person name="Fronick C."/>
            <person name="Courtney B."/>
            <person name="Rock S.M."/>
            <person name="Belter E."/>
            <person name="Du F."/>
            <person name="Kim K."/>
            <person name="Abbott R.M."/>
            <person name="Cotton M."/>
            <person name="Levy A."/>
            <person name="Marchetto P."/>
            <person name="Ochoa K."/>
            <person name="Jackson S.M."/>
            <person name="Gillam B."/>
            <person name="Chen W."/>
            <person name="Yan L."/>
            <person name="Higginbotham J."/>
            <person name="Cardenas M."/>
            <person name="Waligorski J."/>
            <person name="Applebaum E."/>
            <person name="Phelps L."/>
            <person name="Falcone J."/>
            <person name="Kanchi K."/>
            <person name="Thane T."/>
            <person name="Scimone A."/>
            <person name="Thane N."/>
            <person name="Henke J."/>
            <person name="Wang T."/>
            <person name="Ruppert J."/>
            <person name="Shah N."/>
            <person name="Rotter K."/>
            <person name="Hodges J."/>
            <person name="Ingenthron E."/>
            <person name="Cordes M."/>
            <person name="Kohlberg S."/>
            <person name="Sgro J."/>
            <person name="Delgado B."/>
            <person name="Mead K."/>
            <person name="Chinwalla A."/>
            <person name="Leonard S."/>
            <person name="Crouse K."/>
            <person name="Collura K."/>
            <person name="Kudrna D."/>
            <person name="Currie J."/>
            <person name="He R."/>
            <person name="Angelova A."/>
            <person name="Rajasekar S."/>
            <person name="Mueller T."/>
            <person name="Lomeli R."/>
            <person name="Scara G."/>
            <person name="Ko A."/>
            <person name="Delaney K."/>
            <person name="Wissotski M."/>
            <person name="Lopez G."/>
            <person name="Campos D."/>
            <person name="Braidotti M."/>
            <person name="Ashley E."/>
            <person name="Golser W."/>
            <person name="Kim H."/>
            <person name="Lee S."/>
            <person name="Lin J."/>
            <person name="Dujmic Z."/>
            <person name="Kim W."/>
            <person name="Talag J."/>
            <person name="Zuccolo A."/>
            <person name="Fan C."/>
            <person name="Sebastian A."/>
            <person name="Kramer M."/>
            <person name="Spiegel L."/>
            <person name="Nascimento L."/>
            <person name="Zutavern T."/>
            <person name="Miller B."/>
            <person name="Ambroise C."/>
            <person name="Muller S."/>
            <person name="Spooner W."/>
            <person name="Narechania A."/>
            <person name="Ren L."/>
            <person name="Wei S."/>
            <person name="Kumari S."/>
            <person name="Faga B."/>
            <person name="Levy M.J."/>
            <person name="McMahan L."/>
            <person name="Van Buren P."/>
            <person name="Vaughn M.W."/>
            <person name="Ying K."/>
            <person name="Yeh C.-T."/>
            <person name="Emrich S.J."/>
            <person name="Jia Y."/>
            <person name="Kalyanaraman A."/>
            <person name="Hsia A.-P."/>
            <person name="Barbazuk W.B."/>
            <person name="Baucom R.S."/>
            <person name="Brutnell T.P."/>
            <person name="Carpita N.C."/>
            <person name="Chaparro C."/>
            <person name="Chia J.-M."/>
            <person name="Deragon J.-M."/>
            <person name="Estill J.C."/>
            <person name="Fu Y."/>
            <person name="Jeddeloh J.A."/>
            <person name="Han Y."/>
            <person name="Lee H."/>
            <person name="Li P."/>
            <person name="Lisch D.R."/>
            <person name="Liu S."/>
            <person name="Liu Z."/>
            <person name="Nagel D.H."/>
            <person name="McCann M.C."/>
            <person name="SanMiguel P."/>
            <person name="Myers A.M."/>
            <person name="Nettleton D."/>
            <person name="Nguyen J."/>
            <person name="Penning B.W."/>
            <person name="Ponnala L."/>
            <person name="Schneider K.L."/>
            <person name="Schwartz D.C."/>
            <person name="Sharma A."/>
            <person name="Soderlund C."/>
            <person name="Springer N.M."/>
            <person name="Sun Q."/>
            <person name="Wang H."/>
            <person name="Waterman M."/>
            <person name="Westerman R."/>
            <person name="Wolfgruber T.K."/>
            <person name="Yang L."/>
            <person name="Yu Y."/>
            <person name="Zhang L."/>
            <person name="Zhou S."/>
            <person name="Zhu Q."/>
            <person name="Bennetzen J.L."/>
            <person name="Dawe R.K."/>
            <person name="Jiang J."/>
            <person name="Jiang N."/>
            <person name="Presting G.G."/>
            <person name="Wessler S.R."/>
            <person name="Aluru S."/>
            <person name="Martienssen R.A."/>
            <person name="Clifton S.W."/>
            <person name="McCombie W.R."/>
            <person name="Wing R.A."/>
            <person name="Wilson R.K."/>
        </authorList>
    </citation>
    <scope>NUCLEOTIDE SEQUENCE [LARGE SCALE GENOMIC DNA]</scope>
    <source>
        <strain evidence="13">cv. B73</strain>
    </source>
</reference>